<feature type="non-terminal residue" evidence="3">
    <location>
        <position position="1"/>
    </location>
</feature>
<evidence type="ECO:0000313" key="4">
    <source>
        <dbReference type="Proteomes" id="UP000708208"/>
    </source>
</evidence>
<feature type="region of interest" description="Disordered" evidence="1">
    <location>
        <begin position="72"/>
        <end position="114"/>
    </location>
</feature>
<feature type="region of interest" description="Disordered" evidence="1">
    <location>
        <begin position="239"/>
        <end position="268"/>
    </location>
</feature>
<keyword evidence="2" id="KW-0732">Signal</keyword>
<feature type="non-terminal residue" evidence="3">
    <location>
        <position position="268"/>
    </location>
</feature>
<proteinExistence type="predicted"/>
<accession>A0A8J2LG85</accession>
<organism evidence="3 4">
    <name type="scientific">Allacma fusca</name>
    <dbReference type="NCBI Taxonomy" id="39272"/>
    <lineage>
        <taxon>Eukaryota</taxon>
        <taxon>Metazoa</taxon>
        <taxon>Ecdysozoa</taxon>
        <taxon>Arthropoda</taxon>
        <taxon>Hexapoda</taxon>
        <taxon>Collembola</taxon>
        <taxon>Symphypleona</taxon>
        <taxon>Sminthuridae</taxon>
        <taxon>Allacma</taxon>
    </lineage>
</organism>
<sequence>YKMTTELPYRVILTVLLLGVLGKCEDPTILAENHQSDQQSQNSSSSSDEDESPALSRSMPFYNRHFHRDSNYRDSYGGYNSDRQPDRDSSVSTLPSSVISSTSYSIKPGSGSGTNVYMNTKPIPIIITADRGTQNSNDYFSRYKGPTYYDLPRRESPYYQTNTREDCYNSRNCQQTSETTDDHRTYYSVLNGNLKYPDRLWGSSSTRLEQTGNRRNDDVSSSDSVMYDRFASFPFRVRGAGPEKDKLYPEVDGEEEFKRRVTRTSTSP</sequence>
<feature type="chain" id="PRO_5035215931" evidence="2">
    <location>
        <begin position="23"/>
        <end position="268"/>
    </location>
</feature>
<protein>
    <submittedName>
        <fullName evidence="3">Uncharacterized protein</fullName>
    </submittedName>
</protein>
<keyword evidence="4" id="KW-1185">Reference proteome</keyword>
<name>A0A8J2LG85_9HEXA</name>
<dbReference type="AlphaFoldDB" id="A0A8J2LG85"/>
<feature type="signal peptide" evidence="2">
    <location>
        <begin position="1"/>
        <end position="22"/>
    </location>
</feature>
<gene>
    <name evidence="3" type="ORF">AFUS01_LOCUS32400</name>
</gene>
<comment type="caution">
    <text evidence="3">The sequence shown here is derived from an EMBL/GenBank/DDBJ whole genome shotgun (WGS) entry which is preliminary data.</text>
</comment>
<dbReference type="Proteomes" id="UP000708208">
    <property type="component" value="Unassembled WGS sequence"/>
</dbReference>
<evidence type="ECO:0000256" key="1">
    <source>
        <dbReference type="SAM" id="MobiDB-lite"/>
    </source>
</evidence>
<dbReference type="EMBL" id="CAJVCH010525327">
    <property type="protein sequence ID" value="CAG7822109.1"/>
    <property type="molecule type" value="Genomic_DNA"/>
</dbReference>
<evidence type="ECO:0000256" key="2">
    <source>
        <dbReference type="SAM" id="SignalP"/>
    </source>
</evidence>
<reference evidence="3" key="1">
    <citation type="submission" date="2021-06" db="EMBL/GenBank/DDBJ databases">
        <authorList>
            <person name="Hodson N. C."/>
            <person name="Mongue J. A."/>
            <person name="Jaron S. K."/>
        </authorList>
    </citation>
    <scope>NUCLEOTIDE SEQUENCE</scope>
</reference>
<evidence type="ECO:0000313" key="3">
    <source>
        <dbReference type="EMBL" id="CAG7822109.1"/>
    </source>
</evidence>
<feature type="compositionally biased region" description="Low complexity" evidence="1">
    <location>
        <begin position="90"/>
        <end position="106"/>
    </location>
</feature>
<feature type="compositionally biased region" description="Low complexity" evidence="1">
    <location>
        <begin position="36"/>
        <end position="46"/>
    </location>
</feature>
<feature type="region of interest" description="Disordered" evidence="1">
    <location>
        <begin position="33"/>
        <end position="60"/>
    </location>
</feature>